<feature type="coiled-coil region" evidence="1">
    <location>
        <begin position="147"/>
        <end position="195"/>
    </location>
</feature>
<evidence type="ECO:0000313" key="3">
    <source>
        <dbReference type="Proteomes" id="UP001608902"/>
    </source>
</evidence>
<keyword evidence="1" id="KW-0175">Coiled coil</keyword>
<dbReference type="PANTHER" id="PTHR44272">
    <property type="entry name" value="DNAJ DOMAIN (PROKARYOTIC HEAT SHOCK PROTEIN)"/>
    <property type="match status" value="1"/>
</dbReference>
<evidence type="ECO:0000256" key="1">
    <source>
        <dbReference type="SAM" id="Coils"/>
    </source>
</evidence>
<comment type="caution">
    <text evidence="2">The sequence shown here is derived from an EMBL/GenBank/DDBJ whole genome shotgun (WGS) entry which is preliminary data.</text>
</comment>
<accession>A0ABD6EXQ9</accession>
<dbReference type="AlphaFoldDB" id="A0ABD6EXQ9"/>
<sequence>MVKEWQDCGVVILCKSIQMSKFKLVLFDKDGGVRMIEESNKKKGCTSAELYFVPFRKASMSEFIPLKFYMEDKDTPLPFHYLDTLEMVSARTLEDREHILCVYGDNWLMGVKYQLRLLPLNNSSNTQEIIKELCSTEDVLLNKRESMAKFQSEYMDAERAYKAAVERLKRETDEIKDLLKKRERAYEELEKESSAPFAAKQVNSSHSGKGLFSNWF</sequence>
<dbReference type="PANTHER" id="PTHR44272:SF3">
    <property type="entry name" value="J DOMAIN-CONTAINING PROTEIN"/>
    <property type="match status" value="1"/>
</dbReference>
<evidence type="ECO:0000313" key="2">
    <source>
        <dbReference type="EMBL" id="MFH4984740.1"/>
    </source>
</evidence>
<name>A0ABD6EXQ9_9BILA</name>
<dbReference type="InterPro" id="IPR052812">
    <property type="entry name" value="Plant_DnaJ_domain"/>
</dbReference>
<gene>
    <name evidence="2" type="ORF">AB6A40_011449</name>
</gene>
<reference evidence="2 3" key="1">
    <citation type="submission" date="2024-08" db="EMBL/GenBank/DDBJ databases">
        <title>Gnathostoma spinigerum genome.</title>
        <authorList>
            <person name="Gonzalez-Bertolin B."/>
            <person name="Monzon S."/>
            <person name="Zaballos A."/>
            <person name="Jimenez P."/>
            <person name="Dekumyoy P."/>
            <person name="Varona S."/>
            <person name="Cuesta I."/>
            <person name="Sumanam S."/>
            <person name="Adisakwattana P."/>
            <person name="Gasser R.B."/>
            <person name="Hernandez-Gonzalez A."/>
            <person name="Young N.D."/>
            <person name="Perteguer M.J."/>
        </authorList>
    </citation>
    <scope>NUCLEOTIDE SEQUENCE [LARGE SCALE GENOMIC DNA]</scope>
    <source>
        <strain evidence="2">AL3</strain>
        <tissue evidence="2">Liver</tissue>
    </source>
</reference>
<organism evidence="2 3">
    <name type="scientific">Gnathostoma spinigerum</name>
    <dbReference type="NCBI Taxonomy" id="75299"/>
    <lineage>
        <taxon>Eukaryota</taxon>
        <taxon>Metazoa</taxon>
        <taxon>Ecdysozoa</taxon>
        <taxon>Nematoda</taxon>
        <taxon>Chromadorea</taxon>
        <taxon>Rhabditida</taxon>
        <taxon>Spirurina</taxon>
        <taxon>Gnathostomatomorpha</taxon>
        <taxon>Gnathostomatoidea</taxon>
        <taxon>Gnathostomatidae</taxon>
        <taxon>Gnathostoma</taxon>
    </lineage>
</organism>
<keyword evidence="3" id="KW-1185">Reference proteome</keyword>
<protein>
    <submittedName>
        <fullName evidence="2">Uncharacterized protein</fullName>
    </submittedName>
</protein>
<proteinExistence type="predicted"/>
<dbReference type="Proteomes" id="UP001608902">
    <property type="component" value="Unassembled WGS sequence"/>
</dbReference>
<dbReference type="EMBL" id="JBGFUD010020687">
    <property type="protein sequence ID" value="MFH4984740.1"/>
    <property type="molecule type" value="Genomic_DNA"/>
</dbReference>